<comment type="caution">
    <text evidence="1">The sequence shown here is derived from an EMBL/GenBank/DDBJ whole genome shotgun (WGS) entry which is preliminary data.</text>
</comment>
<dbReference type="Proteomes" id="UP001596233">
    <property type="component" value="Unassembled WGS sequence"/>
</dbReference>
<gene>
    <name evidence="1" type="ORF">ACFP56_10590</name>
</gene>
<dbReference type="EMBL" id="JBHSTE010000003">
    <property type="protein sequence ID" value="MFC6333072.1"/>
    <property type="molecule type" value="Genomic_DNA"/>
</dbReference>
<proteinExistence type="predicted"/>
<organism evidence="1 2">
    <name type="scientific">Paenibacillus septentrionalis</name>
    <dbReference type="NCBI Taxonomy" id="429342"/>
    <lineage>
        <taxon>Bacteria</taxon>
        <taxon>Bacillati</taxon>
        <taxon>Bacillota</taxon>
        <taxon>Bacilli</taxon>
        <taxon>Bacillales</taxon>
        <taxon>Paenibacillaceae</taxon>
        <taxon>Paenibacillus</taxon>
    </lineage>
</organism>
<reference evidence="2" key="1">
    <citation type="journal article" date="2019" name="Int. J. Syst. Evol. Microbiol.">
        <title>The Global Catalogue of Microorganisms (GCM) 10K type strain sequencing project: providing services to taxonomists for standard genome sequencing and annotation.</title>
        <authorList>
            <consortium name="The Broad Institute Genomics Platform"/>
            <consortium name="The Broad Institute Genome Sequencing Center for Infectious Disease"/>
            <person name="Wu L."/>
            <person name="Ma J."/>
        </authorList>
    </citation>
    <scope>NUCLEOTIDE SEQUENCE [LARGE SCALE GENOMIC DNA]</scope>
    <source>
        <strain evidence="2">PCU 280</strain>
    </source>
</reference>
<sequence length="180" mass="20555">MSDFNADGNLFRGIQWSTKGVQMIRLKMLISCILFSLILSGCTNKTDGAIYFVGIDEIKNVKVDEAFEITGYLQNNSKKALDISHGSAMFTYEIYGEDGVQILPSNTVLFRNDVGYTVTIDSYEEYRNNGEDQRSIEYYQFLITEPGVYKVKTNVEFSVLNEDKEDLINISSDWKQFIVE</sequence>
<accession>A0ABW1V2Q0</accession>
<protein>
    <recommendedName>
        <fullName evidence="3">DUF4352 domain-containing protein</fullName>
    </recommendedName>
</protein>
<evidence type="ECO:0008006" key="3">
    <source>
        <dbReference type="Google" id="ProtNLM"/>
    </source>
</evidence>
<keyword evidence="2" id="KW-1185">Reference proteome</keyword>
<evidence type="ECO:0000313" key="1">
    <source>
        <dbReference type="EMBL" id="MFC6333072.1"/>
    </source>
</evidence>
<evidence type="ECO:0000313" key="2">
    <source>
        <dbReference type="Proteomes" id="UP001596233"/>
    </source>
</evidence>
<dbReference type="RefSeq" id="WP_379234148.1">
    <property type="nucleotide sequence ID" value="NZ_JBHSTE010000003.1"/>
</dbReference>
<name>A0ABW1V2Q0_9BACL</name>